<evidence type="ECO:0000256" key="4">
    <source>
        <dbReference type="ARBA" id="ARBA00022603"/>
    </source>
</evidence>
<evidence type="ECO:0000256" key="3">
    <source>
        <dbReference type="ARBA" id="ARBA00022490"/>
    </source>
</evidence>
<evidence type="ECO:0000313" key="21">
    <source>
        <dbReference type="Proteomes" id="UP000770717"/>
    </source>
</evidence>
<evidence type="ECO:0000256" key="12">
    <source>
        <dbReference type="ARBA" id="ARBA00093423"/>
    </source>
</evidence>
<dbReference type="GO" id="GO:0005737">
    <property type="term" value="C:cytoplasm"/>
    <property type="evidence" value="ECO:0007669"/>
    <property type="project" value="UniProtKB-SubCell"/>
</dbReference>
<dbReference type="PANTHER" id="PTHR46165:SF2">
    <property type="entry name" value="SET AND MYND DOMAIN-CONTAINING PROTEIN 4"/>
    <property type="match status" value="1"/>
</dbReference>
<dbReference type="InterPro" id="IPR046341">
    <property type="entry name" value="SET_dom_sf"/>
</dbReference>
<gene>
    <name evidence="20" type="ORF">GDO78_008753</name>
</gene>
<dbReference type="CDD" id="cd10536">
    <property type="entry name" value="SET_SMYD4"/>
    <property type="match status" value="1"/>
</dbReference>
<evidence type="ECO:0000256" key="10">
    <source>
        <dbReference type="ARBA" id="ARBA00023242"/>
    </source>
</evidence>
<keyword evidence="5" id="KW-0808">Transferase</keyword>
<evidence type="ECO:0000256" key="13">
    <source>
        <dbReference type="ARBA" id="ARBA00093635"/>
    </source>
</evidence>
<dbReference type="OrthoDB" id="62495at2759"/>
<dbReference type="PROSITE" id="PS50280">
    <property type="entry name" value="SET"/>
    <property type="match status" value="1"/>
</dbReference>
<dbReference type="PANTHER" id="PTHR46165">
    <property type="entry name" value="SET AND MYND DOMAIN-CONTAINING PROTEIN 4"/>
    <property type="match status" value="1"/>
</dbReference>
<evidence type="ECO:0000256" key="16">
    <source>
        <dbReference type="SAM" id="Coils"/>
    </source>
</evidence>
<dbReference type="GO" id="GO:0008168">
    <property type="term" value="F:methyltransferase activity"/>
    <property type="evidence" value="ECO:0007669"/>
    <property type="project" value="UniProtKB-KW"/>
</dbReference>
<dbReference type="AlphaFoldDB" id="A0A8J6KBP7"/>
<dbReference type="PROSITE" id="PS50865">
    <property type="entry name" value="ZF_MYND_2"/>
    <property type="match status" value="1"/>
</dbReference>
<keyword evidence="21" id="KW-1185">Reference proteome</keyword>
<dbReference type="Pfam" id="PF00856">
    <property type="entry name" value="SET"/>
    <property type="match status" value="1"/>
</dbReference>
<comment type="function">
    <text evidence="12">Protein-lysine N-methyltransferase. Monomethylates PRMT5, modulating its transcriptional activity. May also act as a histone methyltransferase. Plays a critical role in cardiac development. Acts as a key epigenetic regulator of gene expression during cardiac development via its dual activities as a methyltransferase and negative regulator of HDAC1.</text>
</comment>
<dbReference type="SUPFAM" id="SSF144232">
    <property type="entry name" value="HIT/MYND zinc finger-like"/>
    <property type="match status" value="1"/>
</dbReference>
<evidence type="ECO:0000313" key="20">
    <source>
        <dbReference type="EMBL" id="KAG9485840.1"/>
    </source>
</evidence>
<evidence type="ECO:0000256" key="6">
    <source>
        <dbReference type="ARBA" id="ARBA00022691"/>
    </source>
</evidence>
<dbReference type="InterPro" id="IPR044421">
    <property type="entry name" value="SMYD4_SET"/>
</dbReference>
<evidence type="ECO:0000259" key="18">
    <source>
        <dbReference type="PROSITE" id="PS50280"/>
    </source>
</evidence>
<dbReference type="Gene3D" id="2.170.270.10">
    <property type="entry name" value="SET domain"/>
    <property type="match status" value="1"/>
</dbReference>
<dbReference type="GO" id="GO:0042826">
    <property type="term" value="F:histone deacetylase binding"/>
    <property type="evidence" value="ECO:0007669"/>
    <property type="project" value="TreeGrafter"/>
</dbReference>
<dbReference type="InterPro" id="IPR011990">
    <property type="entry name" value="TPR-like_helical_dom_sf"/>
</dbReference>
<evidence type="ECO:0000256" key="15">
    <source>
        <dbReference type="PROSITE-ProRule" id="PRU00134"/>
    </source>
</evidence>
<accession>A0A8J6KBP7</accession>
<dbReference type="EMBL" id="WNTK01000004">
    <property type="protein sequence ID" value="KAG9485840.1"/>
    <property type="molecule type" value="Genomic_DNA"/>
</dbReference>
<evidence type="ECO:0000256" key="11">
    <source>
        <dbReference type="ARBA" id="ARBA00048985"/>
    </source>
</evidence>
<feature type="coiled-coil region" evidence="16">
    <location>
        <begin position="444"/>
        <end position="471"/>
    </location>
</feature>
<evidence type="ECO:0000256" key="8">
    <source>
        <dbReference type="ARBA" id="ARBA00022771"/>
    </source>
</evidence>
<keyword evidence="3" id="KW-0963">Cytoplasm</keyword>
<dbReference type="InterPro" id="IPR052097">
    <property type="entry name" value="SET-MYND_domain_protein"/>
</dbReference>
<keyword evidence="9" id="KW-0862">Zinc</keyword>
<evidence type="ECO:0000256" key="14">
    <source>
        <dbReference type="ARBA" id="ARBA00093680"/>
    </source>
</evidence>
<feature type="compositionally biased region" description="Basic and acidic residues" evidence="17">
    <location>
        <begin position="49"/>
        <end position="63"/>
    </location>
</feature>
<dbReference type="GO" id="GO:0005634">
    <property type="term" value="C:nucleus"/>
    <property type="evidence" value="ECO:0007669"/>
    <property type="project" value="UniProtKB-SubCell"/>
</dbReference>
<evidence type="ECO:0000259" key="19">
    <source>
        <dbReference type="PROSITE" id="PS50865"/>
    </source>
</evidence>
<evidence type="ECO:0000256" key="5">
    <source>
        <dbReference type="ARBA" id="ARBA00022679"/>
    </source>
</evidence>
<name>A0A8J6KBP7_ELECQ</name>
<keyword evidence="16" id="KW-0175">Coiled coil</keyword>
<dbReference type="GO" id="GO:0007507">
    <property type="term" value="P:heart development"/>
    <property type="evidence" value="ECO:0007669"/>
    <property type="project" value="TreeGrafter"/>
</dbReference>
<keyword evidence="8 15" id="KW-0863">Zinc-finger</keyword>
<comment type="catalytic activity">
    <reaction evidence="11">
        <text>L-lysyl-[protein] + S-adenosyl-L-methionine = N(6)-methyl-L-lysyl-[protein] + S-adenosyl-L-homocysteine + H(+)</text>
        <dbReference type="Rhea" id="RHEA:51736"/>
        <dbReference type="Rhea" id="RHEA-COMP:9752"/>
        <dbReference type="Rhea" id="RHEA-COMP:13053"/>
        <dbReference type="ChEBI" id="CHEBI:15378"/>
        <dbReference type="ChEBI" id="CHEBI:29969"/>
        <dbReference type="ChEBI" id="CHEBI:57856"/>
        <dbReference type="ChEBI" id="CHEBI:59789"/>
        <dbReference type="ChEBI" id="CHEBI:61929"/>
    </reaction>
</comment>
<proteinExistence type="predicted"/>
<keyword evidence="4" id="KW-0489">Methyltransferase</keyword>
<evidence type="ECO:0000256" key="9">
    <source>
        <dbReference type="ARBA" id="ARBA00022833"/>
    </source>
</evidence>
<evidence type="ECO:0000256" key="2">
    <source>
        <dbReference type="ARBA" id="ARBA00004496"/>
    </source>
</evidence>
<feature type="region of interest" description="Disordered" evidence="17">
    <location>
        <begin position="47"/>
        <end position="68"/>
    </location>
</feature>
<organism evidence="20 21">
    <name type="scientific">Eleutherodactylus coqui</name>
    <name type="common">Puerto Rican coqui</name>
    <dbReference type="NCBI Taxonomy" id="57060"/>
    <lineage>
        <taxon>Eukaryota</taxon>
        <taxon>Metazoa</taxon>
        <taxon>Chordata</taxon>
        <taxon>Craniata</taxon>
        <taxon>Vertebrata</taxon>
        <taxon>Euteleostomi</taxon>
        <taxon>Amphibia</taxon>
        <taxon>Batrachia</taxon>
        <taxon>Anura</taxon>
        <taxon>Neobatrachia</taxon>
        <taxon>Hyloidea</taxon>
        <taxon>Eleutherodactylidae</taxon>
        <taxon>Eleutherodactylinae</taxon>
        <taxon>Eleutherodactylus</taxon>
        <taxon>Eleutherodactylus</taxon>
    </lineage>
</organism>
<dbReference type="Proteomes" id="UP000770717">
    <property type="component" value="Unassembled WGS sequence"/>
</dbReference>
<keyword evidence="10" id="KW-0539">Nucleus</keyword>
<evidence type="ECO:0000256" key="17">
    <source>
        <dbReference type="SAM" id="MobiDB-lite"/>
    </source>
</evidence>
<feature type="domain" description="MYND-type" evidence="19">
    <location>
        <begin position="135"/>
        <end position="174"/>
    </location>
</feature>
<dbReference type="SUPFAM" id="SSF82199">
    <property type="entry name" value="SET domain"/>
    <property type="match status" value="1"/>
</dbReference>
<evidence type="ECO:0000256" key="7">
    <source>
        <dbReference type="ARBA" id="ARBA00022723"/>
    </source>
</evidence>
<protein>
    <recommendedName>
        <fullName evidence="13">Protein-lysine N-methyltransferase SMYD4</fullName>
    </recommendedName>
    <alternativeName>
        <fullName evidence="14">SET and MYND domain-containing protein 4</fullName>
    </alternativeName>
</protein>
<dbReference type="GO" id="GO:0008270">
    <property type="term" value="F:zinc ion binding"/>
    <property type="evidence" value="ECO:0007669"/>
    <property type="project" value="UniProtKB-KW"/>
</dbReference>
<comment type="subcellular location">
    <subcellularLocation>
        <location evidence="2">Cytoplasm</location>
    </subcellularLocation>
    <subcellularLocation>
        <location evidence="1">Nucleus</location>
    </subcellularLocation>
</comment>
<sequence length="598" mass="67410">MEIYQACLKDIDRAQEHRYPERLQSKILQRKANCLQKLKQCNISNTKSHGTERRCDGNHKQQELKGNPQLTNASSSLKLKFSTSKGRHLVASEDIAHGELLICEEAFVSVIIPDRGTVLKKSTWDVSITNCDLYCHHCLQRTLAPLPCQHCSLARYCTSECVDQAWKSYHCIECPLGNLLLGVGVFCQTALRTVLLTGYRQVLDVLLHQAVDEEPNQPYSADYKSLASLLSHSEHHKAEHKFLCALTSAALCKKLNPAMLRSMGTSLPTEDIVPLQDESREMQILGSAILLHTLQLHCNAQAVFIIHEEYEESSSSLVESSKSSRLATALFPVLSLLNHSCDPNTSVSFQGTSVMVRASRSITKGEEVLHCYGPHKSRINLEKRQKLLKDQYFFACQCEACTEEQRLTEDNPCDFCCPKCHSLLKVGKDELHCVNVSCAHWVRREDFLLRLQNLQRAVHKAQEQLHNNNLDAAIRRLMSCLSEGKEFLSQNHMLFGEIFDQLAQAEASKGDWTTAAGHLKNSIQLVNQRYGPASIELGHELFKLAQILFNGREVHDAMGVILRARDILSMHYGPDHTMVQELQEMRTCLLELPGMSLV</sequence>
<reference evidence="20" key="1">
    <citation type="thesis" date="2020" institute="ProQuest LLC" country="789 East Eisenhower Parkway, Ann Arbor, MI, USA">
        <title>Comparative Genomics and Chromosome Evolution.</title>
        <authorList>
            <person name="Mudd A.B."/>
        </authorList>
    </citation>
    <scope>NUCLEOTIDE SEQUENCE</scope>
    <source>
        <strain evidence="20">HN-11 Male</strain>
        <tissue evidence="20">Kidney and liver</tissue>
    </source>
</reference>
<evidence type="ECO:0000256" key="1">
    <source>
        <dbReference type="ARBA" id="ARBA00004123"/>
    </source>
</evidence>
<comment type="caution">
    <text evidence="20">The sequence shown here is derived from an EMBL/GenBank/DDBJ whole genome shotgun (WGS) entry which is preliminary data.</text>
</comment>
<dbReference type="InterPro" id="IPR001214">
    <property type="entry name" value="SET_dom"/>
</dbReference>
<feature type="domain" description="SET" evidence="18">
    <location>
        <begin position="75"/>
        <end position="373"/>
    </location>
</feature>
<dbReference type="Gene3D" id="1.25.40.10">
    <property type="entry name" value="Tetratricopeptide repeat domain"/>
    <property type="match status" value="1"/>
</dbReference>
<dbReference type="InterPro" id="IPR002893">
    <property type="entry name" value="Znf_MYND"/>
</dbReference>
<dbReference type="GO" id="GO:0032259">
    <property type="term" value="P:methylation"/>
    <property type="evidence" value="ECO:0007669"/>
    <property type="project" value="UniProtKB-KW"/>
</dbReference>
<dbReference type="Pfam" id="PF01753">
    <property type="entry name" value="zf-MYND"/>
    <property type="match status" value="1"/>
</dbReference>
<keyword evidence="7" id="KW-0479">Metal-binding</keyword>
<keyword evidence="6" id="KW-0949">S-adenosyl-L-methionine</keyword>